<evidence type="ECO:0000256" key="2">
    <source>
        <dbReference type="ARBA" id="ARBA00022679"/>
    </source>
</evidence>
<keyword evidence="12" id="KW-1185">Reference proteome</keyword>
<reference evidence="11" key="1">
    <citation type="submission" date="2021-09" db="EMBL/GenBank/DDBJ databases">
        <title>A high-quality genome of the endoparasitic fungus Hirsutella rhossiliensis with a comparison of Hirsutella genomes reveals transposable elements contributing to genome size variation.</title>
        <authorList>
            <person name="Lin R."/>
            <person name="Jiao Y."/>
            <person name="Sun X."/>
            <person name="Ling J."/>
            <person name="Xie B."/>
            <person name="Cheng X."/>
        </authorList>
    </citation>
    <scope>NUCLEOTIDE SEQUENCE</scope>
    <source>
        <strain evidence="11">HR02</strain>
    </source>
</reference>
<feature type="region of interest" description="Disordered" evidence="9">
    <location>
        <begin position="107"/>
        <end position="144"/>
    </location>
</feature>
<feature type="binding site" evidence="7">
    <location>
        <begin position="494"/>
        <end position="495"/>
    </location>
    <ligand>
        <name>ATP</name>
        <dbReference type="ChEBI" id="CHEBI:30616"/>
    </ligand>
</feature>
<name>A0A9P8MU28_9HYPO</name>
<evidence type="ECO:0000256" key="8">
    <source>
        <dbReference type="PIRSR" id="PIRSR630616-3"/>
    </source>
</evidence>
<feature type="cross-link" description="Glycyl lysine isopeptide (Lys-Gly) (interchain with G-Cter in SUMO2)" evidence="8">
    <location>
        <position position="492"/>
    </location>
</feature>
<evidence type="ECO:0000256" key="6">
    <source>
        <dbReference type="PIRSR" id="PIRSR630616-1"/>
    </source>
</evidence>
<keyword evidence="3 7" id="KW-0547">Nucleotide-binding</keyword>
<dbReference type="InterPro" id="IPR011009">
    <property type="entry name" value="Kinase-like_dom_sf"/>
</dbReference>
<keyword evidence="5 7" id="KW-0067">ATP-binding</keyword>
<organism evidence="11 12">
    <name type="scientific">Hirsutella rhossiliensis</name>
    <dbReference type="NCBI Taxonomy" id="111463"/>
    <lineage>
        <taxon>Eukaryota</taxon>
        <taxon>Fungi</taxon>
        <taxon>Dikarya</taxon>
        <taxon>Ascomycota</taxon>
        <taxon>Pezizomycotina</taxon>
        <taxon>Sordariomycetes</taxon>
        <taxon>Hypocreomycetidae</taxon>
        <taxon>Hypocreales</taxon>
        <taxon>Ophiocordycipitaceae</taxon>
        <taxon>Hirsutella</taxon>
    </lineage>
</organism>
<gene>
    <name evidence="11" type="ORF">HRG_07257</name>
</gene>
<dbReference type="OrthoDB" id="410920at2759"/>
<protein>
    <submittedName>
        <fullName evidence="11">Kinase</fullName>
    </submittedName>
</protein>
<feature type="region of interest" description="Disordered" evidence="9">
    <location>
        <begin position="288"/>
        <end position="323"/>
    </location>
</feature>
<dbReference type="RefSeq" id="XP_044718692.1">
    <property type="nucleotide sequence ID" value="XM_044865728.1"/>
</dbReference>
<feature type="domain" description="Protein kinase" evidence="10">
    <location>
        <begin position="339"/>
        <end position="659"/>
    </location>
</feature>
<feature type="binding site" evidence="7">
    <location>
        <position position="524"/>
    </location>
    <ligand>
        <name>ATP</name>
        <dbReference type="ChEBI" id="CHEBI:30616"/>
    </ligand>
</feature>
<keyword evidence="1" id="KW-0723">Serine/threonine-protein kinase</keyword>
<feature type="compositionally biased region" description="Basic and acidic residues" evidence="9">
    <location>
        <begin position="308"/>
        <end position="323"/>
    </location>
</feature>
<dbReference type="Proteomes" id="UP000824596">
    <property type="component" value="Unassembled WGS sequence"/>
</dbReference>
<proteinExistence type="predicted"/>
<evidence type="ECO:0000256" key="4">
    <source>
        <dbReference type="ARBA" id="ARBA00022777"/>
    </source>
</evidence>
<evidence type="ECO:0000313" key="11">
    <source>
        <dbReference type="EMBL" id="KAH0961179.1"/>
    </source>
</evidence>
<dbReference type="InterPro" id="IPR000719">
    <property type="entry name" value="Prot_kinase_dom"/>
</dbReference>
<dbReference type="AlphaFoldDB" id="A0A9P8MU28"/>
<sequence>MDDDPSPPTTSHEPFVTITHDSDAAVQNTAPLVRSDTDTPVQAPPLARTCSEDDAASSASLPAADDKTLQSPSTPLRISTEISVPALATAGLARRGSLSANANLSTPRAVTHKASHNSLQPLSRTPSLRSSVAHGFGSAGGSSSAIPSPVIAAMGDMTPLPSPLLSSDSPGPWRRLSIGSGSPPLVRARLACMGQVSVLVTNNGESVESAAANAPKRKMYAAMDAANTAPHPEQPQPQHAHQPKNRSISEYIPNPVSGPKRPVIVSGSHAEIGARDQESQMRRELNYAESRGLTPTVTQPPTPPPSESSRDSSDGSKLKDQGYEYFEARARSDRKMRRWRSIGFLGQGTFSRVILATSQAVPDGDSGEPSAATPTTPVTECSVARRKLVAVKVCEHGPRGGASEERVEMSLKRELEILQSINHPSLVNLKAWSIEPTRAILVLNYSPGGDLFEVATAHRAVLTSSLLRRMFAELVGAVHYLHERRIVHRDIKLENVLVNLSPAELADPTMDWATLPQSVVTLTDLGLSRRVADDEKLETRCGSDDYAAPEVIMGQPYDGRAIDAWSLGVLLYALLEARLPFDPHPGMSDAHRMRSRTSHRIARVEWRWIEYAGEDGDHEGNLAKFEERGLAGAMEITEGLLKRARSRWSVEKVTAQPWVRDAVQVDGGLQFWEEDEAEEV</sequence>
<dbReference type="GO" id="GO:0005524">
    <property type="term" value="F:ATP binding"/>
    <property type="evidence" value="ECO:0007669"/>
    <property type="project" value="UniProtKB-KW"/>
</dbReference>
<evidence type="ECO:0000256" key="1">
    <source>
        <dbReference type="ARBA" id="ARBA00022527"/>
    </source>
</evidence>
<feature type="region of interest" description="Disordered" evidence="9">
    <location>
        <begin position="226"/>
        <end position="264"/>
    </location>
</feature>
<dbReference type="Gene3D" id="1.10.510.10">
    <property type="entry name" value="Transferase(Phosphotransferase) domain 1"/>
    <property type="match status" value="1"/>
</dbReference>
<dbReference type="FunFam" id="1.10.510.10:FF:000640">
    <property type="entry name" value="Serine/threonine-protein kinase PRR1"/>
    <property type="match status" value="1"/>
</dbReference>
<dbReference type="EMBL" id="JAIZPD010000008">
    <property type="protein sequence ID" value="KAH0961179.1"/>
    <property type="molecule type" value="Genomic_DNA"/>
</dbReference>
<keyword evidence="2" id="KW-0808">Transferase</keyword>
<evidence type="ECO:0000313" key="12">
    <source>
        <dbReference type="Proteomes" id="UP000824596"/>
    </source>
</evidence>
<dbReference type="PROSITE" id="PS00108">
    <property type="entry name" value="PROTEIN_KINASE_ST"/>
    <property type="match status" value="1"/>
</dbReference>
<dbReference type="SUPFAM" id="SSF56112">
    <property type="entry name" value="Protein kinase-like (PK-like)"/>
    <property type="match status" value="1"/>
</dbReference>
<dbReference type="InterPro" id="IPR030616">
    <property type="entry name" value="Aur-like"/>
</dbReference>
<dbReference type="PROSITE" id="PS50011">
    <property type="entry name" value="PROTEIN_KINASE_DOM"/>
    <property type="match status" value="1"/>
</dbReference>
<accession>A0A9P8MU28</accession>
<evidence type="ECO:0000259" key="10">
    <source>
        <dbReference type="PROSITE" id="PS50011"/>
    </source>
</evidence>
<dbReference type="InterPro" id="IPR008271">
    <property type="entry name" value="Ser/Thr_kinase_AS"/>
</dbReference>
<evidence type="ECO:0000256" key="5">
    <source>
        <dbReference type="ARBA" id="ARBA00022840"/>
    </source>
</evidence>
<evidence type="ECO:0000256" key="7">
    <source>
        <dbReference type="PIRSR" id="PIRSR630616-2"/>
    </source>
</evidence>
<dbReference type="Pfam" id="PF00069">
    <property type="entry name" value="Pkinase"/>
    <property type="match status" value="1"/>
</dbReference>
<dbReference type="SMART" id="SM00220">
    <property type="entry name" value="S_TKc"/>
    <property type="match status" value="1"/>
</dbReference>
<feature type="compositionally biased region" description="Polar residues" evidence="9">
    <location>
        <begin position="116"/>
        <end position="129"/>
    </location>
</feature>
<feature type="compositionally biased region" description="Low complexity" evidence="9">
    <location>
        <begin position="130"/>
        <end position="144"/>
    </location>
</feature>
<feature type="region of interest" description="Disordered" evidence="9">
    <location>
        <begin position="1"/>
        <end position="76"/>
    </location>
</feature>
<evidence type="ECO:0000256" key="3">
    <source>
        <dbReference type="ARBA" id="ARBA00022741"/>
    </source>
</evidence>
<evidence type="ECO:0000256" key="9">
    <source>
        <dbReference type="SAM" id="MobiDB-lite"/>
    </source>
</evidence>
<dbReference type="PANTHER" id="PTHR24350">
    <property type="entry name" value="SERINE/THREONINE-PROTEIN KINASE IAL-RELATED"/>
    <property type="match status" value="1"/>
</dbReference>
<comment type="caution">
    <text evidence="11">The sequence shown here is derived from an EMBL/GenBank/DDBJ whole genome shotgun (WGS) entry which is preliminary data.</text>
</comment>
<dbReference type="GO" id="GO:0004674">
    <property type="term" value="F:protein serine/threonine kinase activity"/>
    <property type="evidence" value="ECO:0007669"/>
    <property type="project" value="UniProtKB-KW"/>
</dbReference>
<feature type="active site" description="Proton acceptor" evidence="6">
    <location>
        <position position="490"/>
    </location>
</feature>
<dbReference type="GeneID" id="68356386"/>
<keyword evidence="4 11" id="KW-0418">Kinase</keyword>